<evidence type="ECO:0000256" key="1">
    <source>
        <dbReference type="SAM" id="MobiDB-lite"/>
    </source>
</evidence>
<comment type="caution">
    <text evidence="2">The sequence shown here is derived from an EMBL/GenBank/DDBJ whole genome shotgun (WGS) entry which is preliminary data.</text>
</comment>
<dbReference type="Proteomes" id="UP000320762">
    <property type="component" value="Unassembled WGS sequence"/>
</dbReference>
<accession>A0A550CQZ1</accession>
<evidence type="ECO:0000313" key="3">
    <source>
        <dbReference type="Proteomes" id="UP000320762"/>
    </source>
</evidence>
<sequence>MSCLQTTPRSAFAVGKNSLMFIVNACEEPVYKRQTVSAGSDSARASPLQELVEDTTEPRNGTSGATSHPYPSRPRRRATVAARNVDAKPYRRPSPELQSVKPAKPPISAKGKPKKKRAARCTNYDIWKRIECFSTNPNIESFGPHHVVCSGCGHRLATDKRHPYYPTLWNKHERSCKSLHPEKNARKGMTDEQAKTKLAKDREKLLQRQAKVAKIREEAVVQAVAYATKLCAPQECDATREEDAGMPA</sequence>
<gene>
    <name evidence="2" type="ORF">BD626DRAFT_627581</name>
</gene>
<keyword evidence="3" id="KW-1185">Reference proteome</keyword>
<reference evidence="2 3" key="1">
    <citation type="journal article" date="2019" name="New Phytol.">
        <title>Comparative genomics reveals unique wood-decay strategies and fruiting body development in the Schizophyllaceae.</title>
        <authorList>
            <person name="Almasi E."/>
            <person name="Sahu N."/>
            <person name="Krizsan K."/>
            <person name="Balint B."/>
            <person name="Kovacs G.M."/>
            <person name="Kiss B."/>
            <person name="Cseklye J."/>
            <person name="Drula E."/>
            <person name="Henrissat B."/>
            <person name="Nagy I."/>
            <person name="Chovatia M."/>
            <person name="Adam C."/>
            <person name="LaButti K."/>
            <person name="Lipzen A."/>
            <person name="Riley R."/>
            <person name="Grigoriev I.V."/>
            <person name="Nagy L.G."/>
        </authorList>
    </citation>
    <scope>NUCLEOTIDE SEQUENCE [LARGE SCALE GENOMIC DNA]</scope>
    <source>
        <strain evidence="2 3">NL-1724</strain>
    </source>
</reference>
<proteinExistence type="predicted"/>
<name>A0A550CQZ1_9AGAR</name>
<feature type="region of interest" description="Disordered" evidence="1">
    <location>
        <begin position="36"/>
        <end position="115"/>
    </location>
</feature>
<evidence type="ECO:0000313" key="2">
    <source>
        <dbReference type="EMBL" id="TRM67159.1"/>
    </source>
</evidence>
<dbReference type="AlphaFoldDB" id="A0A550CQZ1"/>
<organism evidence="2 3">
    <name type="scientific">Schizophyllum amplum</name>
    <dbReference type="NCBI Taxonomy" id="97359"/>
    <lineage>
        <taxon>Eukaryota</taxon>
        <taxon>Fungi</taxon>
        <taxon>Dikarya</taxon>
        <taxon>Basidiomycota</taxon>
        <taxon>Agaricomycotina</taxon>
        <taxon>Agaricomycetes</taxon>
        <taxon>Agaricomycetidae</taxon>
        <taxon>Agaricales</taxon>
        <taxon>Schizophyllaceae</taxon>
        <taxon>Schizophyllum</taxon>
    </lineage>
</organism>
<dbReference type="EMBL" id="VDMD01000003">
    <property type="protein sequence ID" value="TRM67159.1"/>
    <property type="molecule type" value="Genomic_DNA"/>
</dbReference>
<protein>
    <submittedName>
        <fullName evidence="2">Uncharacterized protein</fullName>
    </submittedName>
</protein>
<dbReference type="OrthoDB" id="3123279at2759"/>